<keyword evidence="3 4" id="KW-0949">S-adenosyl-L-methionine</keyword>
<feature type="active site" evidence="5">
    <location>
        <position position="316"/>
    </location>
</feature>
<reference evidence="6 7" key="1">
    <citation type="submission" date="2018-02" db="EMBL/GenBank/DDBJ databases">
        <title>Mycoplasma marinum and Mycoplasma todarodis sp. nov., moderately halophilic and psychrotolerant mycoplasmas isolated from cephalopods.</title>
        <authorList>
            <person name="Viver T."/>
        </authorList>
    </citation>
    <scope>NUCLEOTIDE SEQUENCE [LARGE SCALE GENOMIC DNA]</scope>
    <source>
        <strain evidence="6 7">PE</strain>
    </source>
</reference>
<feature type="binding site" evidence="4">
    <location>
        <position position="289"/>
    </location>
    <ligand>
        <name>S-adenosyl-L-methionine</name>
        <dbReference type="ChEBI" id="CHEBI:59789"/>
    </ligand>
</feature>
<protein>
    <submittedName>
        <fullName evidence="6">Class I SAM-dependent RNA methyltransferase</fullName>
    </submittedName>
</protein>
<comment type="caution">
    <text evidence="6">The sequence shown here is derived from an EMBL/GenBank/DDBJ whole genome shotgun (WGS) entry which is preliminary data.</text>
</comment>
<dbReference type="PROSITE" id="PS01230">
    <property type="entry name" value="TRMA_1"/>
    <property type="match status" value="1"/>
</dbReference>
<dbReference type="CDD" id="cd02440">
    <property type="entry name" value="AdoMet_MTases"/>
    <property type="match status" value="1"/>
</dbReference>
<keyword evidence="1 4" id="KW-0489">Methyltransferase</keyword>
<proteinExistence type="inferred from homology"/>
<evidence type="ECO:0000256" key="4">
    <source>
        <dbReference type="PROSITE-ProRule" id="PRU01024"/>
    </source>
</evidence>
<accession>A0A4R0XXJ8</accession>
<dbReference type="InterPro" id="IPR012340">
    <property type="entry name" value="NA-bd_OB-fold"/>
</dbReference>
<dbReference type="AlphaFoldDB" id="A0A4R0XXJ8"/>
<dbReference type="GO" id="GO:0070041">
    <property type="term" value="F:rRNA (uridine-C5-)-methyltransferase activity"/>
    <property type="evidence" value="ECO:0007669"/>
    <property type="project" value="TreeGrafter"/>
</dbReference>
<evidence type="ECO:0000256" key="3">
    <source>
        <dbReference type="ARBA" id="ARBA00022691"/>
    </source>
</evidence>
<dbReference type="Gene3D" id="3.40.50.150">
    <property type="entry name" value="Vaccinia Virus protein VP39"/>
    <property type="match status" value="1"/>
</dbReference>
<gene>
    <name evidence="6" type="ORF">C4B24_01215</name>
</gene>
<dbReference type="PROSITE" id="PS51687">
    <property type="entry name" value="SAM_MT_RNA_M5U"/>
    <property type="match status" value="1"/>
</dbReference>
<evidence type="ECO:0000256" key="1">
    <source>
        <dbReference type="ARBA" id="ARBA00022603"/>
    </source>
</evidence>
<dbReference type="PANTHER" id="PTHR11061">
    <property type="entry name" value="RNA M5U METHYLTRANSFERASE"/>
    <property type="match status" value="1"/>
</dbReference>
<dbReference type="GO" id="GO:0070475">
    <property type="term" value="P:rRNA base methylation"/>
    <property type="evidence" value="ECO:0007669"/>
    <property type="project" value="TreeGrafter"/>
</dbReference>
<dbReference type="EMBL" id="PSZO01000003">
    <property type="protein sequence ID" value="TCG11754.1"/>
    <property type="molecule type" value="Genomic_DNA"/>
</dbReference>
<dbReference type="InterPro" id="IPR030391">
    <property type="entry name" value="MeTrfase_TrmA_CS"/>
</dbReference>
<name>A0A4R0XXJ8_9MOLU</name>
<dbReference type="SUPFAM" id="SSF53335">
    <property type="entry name" value="S-adenosyl-L-methionine-dependent methyltransferases"/>
    <property type="match status" value="1"/>
</dbReference>
<dbReference type="Proteomes" id="UP000294192">
    <property type="component" value="Unassembled WGS sequence"/>
</dbReference>
<dbReference type="RefSeq" id="WP_131598552.1">
    <property type="nucleotide sequence ID" value="NZ_CBDBYK010000001.1"/>
</dbReference>
<organism evidence="6 7">
    <name type="scientific">Mycoplasma marinum</name>
    <dbReference type="NCBI Taxonomy" id="1937190"/>
    <lineage>
        <taxon>Bacteria</taxon>
        <taxon>Bacillati</taxon>
        <taxon>Mycoplasmatota</taxon>
        <taxon>Mollicutes</taxon>
        <taxon>Mycoplasmataceae</taxon>
        <taxon>Mycoplasma</taxon>
    </lineage>
</organism>
<evidence type="ECO:0000313" key="6">
    <source>
        <dbReference type="EMBL" id="TCG11754.1"/>
    </source>
</evidence>
<evidence type="ECO:0000256" key="5">
    <source>
        <dbReference type="PROSITE-ProRule" id="PRU10015"/>
    </source>
</evidence>
<evidence type="ECO:0000256" key="2">
    <source>
        <dbReference type="ARBA" id="ARBA00022679"/>
    </source>
</evidence>
<comment type="similarity">
    <text evidence="4">Belongs to the class I-like SAM-binding methyltransferase superfamily. RNA M5U methyltransferase family.</text>
</comment>
<feature type="binding site" evidence="4">
    <location>
        <position position="244"/>
    </location>
    <ligand>
        <name>S-adenosyl-L-methionine</name>
        <dbReference type="ChEBI" id="CHEBI:59789"/>
    </ligand>
</feature>
<feature type="active site" description="Nucleophile" evidence="4">
    <location>
        <position position="316"/>
    </location>
</feature>
<dbReference type="OrthoDB" id="9804590at2"/>
<sequence>MKITCIGYNSNGEGIAKYNDKVFYVPGLIKGESAKCSIEFEKEKWGRAKVEEILEPSILRNYDLPKNHLEIGGYEIMHMNREEQTNFKINKIINDFKQNAKTEIKLDEIFIGDKQFRYRNKVTLHNGGFHKRGTNQVIKMEDFLLTDIDVKNINKKGNYIIRKLDTQIEGYRGENKFTTDTMLGIEFIIKLDAFYQVNKEVAIAAYSKMLEFIEDNMIVFDLYSGIGTITLLAAQNAKKVYGIERNNASHSSAILNKENNNTENVEFVKEDVMNFLKETSVKPDVVIVDPARSGLGKEVCASLLELLPKTIIYLSCNPGTQAADFFRLKDKYEITYAKPFDMFPQTHHIENLIILKSK</sequence>
<dbReference type="PANTHER" id="PTHR11061:SF30">
    <property type="entry name" value="TRNA (URACIL(54)-C(5))-METHYLTRANSFERASE"/>
    <property type="match status" value="1"/>
</dbReference>
<dbReference type="InterPro" id="IPR029063">
    <property type="entry name" value="SAM-dependent_MTases_sf"/>
</dbReference>
<dbReference type="InterPro" id="IPR030390">
    <property type="entry name" value="MeTrfase_TrmA_AS"/>
</dbReference>
<dbReference type="Pfam" id="PF05958">
    <property type="entry name" value="tRNA_U5-meth_tr"/>
    <property type="match status" value="1"/>
</dbReference>
<keyword evidence="7" id="KW-1185">Reference proteome</keyword>
<keyword evidence="2 4" id="KW-0808">Transferase</keyword>
<feature type="binding site" evidence="4">
    <location>
        <position position="196"/>
    </location>
    <ligand>
        <name>S-adenosyl-L-methionine</name>
        <dbReference type="ChEBI" id="CHEBI:59789"/>
    </ligand>
</feature>
<dbReference type="Gene3D" id="2.40.50.140">
    <property type="entry name" value="Nucleic acid-binding proteins"/>
    <property type="match status" value="1"/>
</dbReference>
<evidence type="ECO:0000313" key="7">
    <source>
        <dbReference type="Proteomes" id="UP000294192"/>
    </source>
</evidence>
<dbReference type="SUPFAM" id="SSF50249">
    <property type="entry name" value="Nucleic acid-binding proteins"/>
    <property type="match status" value="1"/>
</dbReference>
<feature type="binding site" evidence="4">
    <location>
        <position position="223"/>
    </location>
    <ligand>
        <name>S-adenosyl-L-methionine</name>
        <dbReference type="ChEBI" id="CHEBI:59789"/>
    </ligand>
</feature>
<dbReference type="InterPro" id="IPR010280">
    <property type="entry name" value="U5_MeTrfase_fam"/>
</dbReference>
<dbReference type="PROSITE" id="PS01231">
    <property type="entry name" value="TRMA_2"/>
    <property type="match status" value="1"/>
</dbReference>